<feature type="non-terminal residue" evidence="1">
    <location>
        <position position="209"/>
    </location>
</feature>
<organism evidence="1 2">
    <name type="scientific">Coniosporium uncinatum</name>
    <dbReference type="NCBI Taxonomy" id="93489"/>
    <lineage>
        <taxon>Eukaryota</taxon>
        <taxon>Fungi</taxon>
        <taxon>Dikarya</taxon>
        <taxon>Ascomycota</taxon>
        <taxon>Pezizomycotina</taxon>
        <taxon>Dothideomycetes</taxon>
        <taxon>Dothideomycetes incertae sedis</taxon>
        <taxon>Coniosporium</taxon>
    </lineage>
</organism>
<evidence type="ECO:0000313" key="1">
    <source>
        <dbReference type="EMBL" id="KAK3080057.1"/>
    </source>
</evidence>
<keyword evidence="2" id="KW-1185">Reference proteome</keyword>
<protein>
    <submittedName>
        <fullName evidence="1">Uncharacterized protein</fullName>
    </submittedName>
</protein>
<dbReference type="EMBL" id="JAWDJW010000764">
    <property type="protein sequence ID" value="KAK3080057.1"/>
    <property type="molecule type" value="Genomic_DNA"/>
</dbReference>
<evidence type="ECO:0000313" key="2">
    <source>
        <dbReference type="Proteomes" id="UP001186974"/>
    </source>
</evidence>
<accession>A0ACC3DTF8</accession>
<gene>
    <name evidence="1" type="ORF">LTS18_003237</name>
</gene>
<reference evidence="1" key="1">
    <citation type="submission" date="2024-09" db="EMBL/GenBank/DDBJ databases">
        <title>Black Yeasts Isolated from many extreme environments.</title>
        <authorList>
            <person name="Coleine C."/>
            <person name="Stajich J.E."/>
            <person name="Selbmann L."/>
        </authorList>
    </citation>
    <scope>NUCLEOTIDE SEQUENCE</scope>
    <source>
        <strain evidence="1">CCFEE 5737</strain>
    </source>
</reference>
<comment type="caution">
    <text evidence="1">The sequence shown here is derived from an EMBL/GenBank/DDBJ whole genome shotgun (WGS) entry which is preliminary data.</text>
</comment>
<name>A0ACC3DTF8_9PEZI</name>
<sequence>MASAVQLATFFAIASTASAQYGGYGDGNGGSGYGGYGGSGSDSGSSSGNPYSGSSGSAGDFSSFGSSAGFDVSKAQTIRLAHGVLAALAFVVLFPVGGIIIRVVPSKAAIWIHAGFQVLAYLIYTAAFGLGVWMVREIQFPGFNMLSNSAVNYHPIIGIVIFVVLFFQPILGFMHHFMFKKHHRRQIWSYGHLWIGRIFITLGIINGGL</sequence>
<proteinExistence type="predicted"/>
<dbReference type="Proteomes" id="UP001186974">
    <property type="component" value="Unassembled WGS sequence"/>
</dbReference>